<dbReference type="InterPro" id="IPR033961">
    <property type="entry name" value="Exo84"/>
</dbReference>
<evidence type="ECO:0000313" key="16">
    <source>
        <dbReference type="Proteomes" id="UP000191522"/>
    </source>
</evidence>
<dbReference type="InterPro" id="IPR032403">
    <property type="entry name" value="Exo84_C"/>
</dbReference>
<protein>
    <recommendedName>
        <fullName evidence="3">Exocyst complex component EXO84</fullName>
    </recommendedName>
    <alternativeName>
        <fullName evidence="11">Exocyst complex component exo84</fullName>
    </alternativeName>
</protein>
<dbReference type="PANTHER" id="PTHR21426:SF12">
    <property type="entry name" value="EXOCYST COMPLEX COMPONENT 8"/>
    <property type="match status" value="1"/>
</dbReference>
<dbReference type="AlphaFoldDB" id="A0A1V6PHQ3"/>
<evidence type="ECO:0000256" key="5">
    <source>
        <dbReference type="ARBA" id="ARBA00022483"/>
    </source>
</evidence>
<dbReference type="OMA" id="AAWLPNR"/>
<name>A0A1V6PHQ3_PENDC</name>
<keyword evidence="8" id="KW-0968">Cytoplasmic vesicle</keyword>
<dbReference type="GO" id="GO:0000145">
    <property type="term" value="C:exocyst"/>
    <property type="evidence" value="ECO:0007669"/>
    <property type="project" value="InterPro"/>
</dbReference>
<organism evidence="15 16">
    <name type="scientific">Penicillium decumbens</name>
    <dbReference type="NCBI Taxonomy" id="69771"/>
    <lineage>
        <taxon>Eukaryota</taxon>
        <taxon>Fungi</taxon>
        <taxon>Dikarya</taxon>
        <taxon>Ascomycota</taxon>
        <taxon>Pezizomycotina</taxon>
        <taxon>Eurotiomycetes</taxon>
        <taxon>Eurotiomycetidae</taxon>
        <taxon>Eurotiales</taxon>
        <taxon>Aspergillaceae</taxon>
        <taxon>Penicillium</taxon>
    </lineage>
</organism>
<dbReference type="Gene3D" id="2.30.29.30">
    <property type="entry name" value="Pleckstrin-homology domain (PH domain)/Phosphotyrosine-binding domain (PTB)"/>
    <property type="match status" value="1"/>
</dbReference>
<comment type="function">
    <text evidence="9">Involved in the secretory pathway as part of the exocyst complex which tethers secretory vesicles to the sites of exocytosis. Plays a role in both the assembly of the exocyst and the polarization of this complex to specific sites of the plasma membrane for exocytosis. Also involved in assembly of the spliceosome.</text>
</comment>
<reference evidence="16" key="1">
    <citation type="journal article" date="2017" name="Nat. Microbiol.">
        <title>Global analysis of biosynthetic gene clusters reveals vast potential of secondary metabolite production in Penicillium species.</title>
        <authorList>
            <person name="Nielsen J.C."/>
            <person name="Grijseels S."/>
            <person name="Prigent S."/>
            <person name="Ji B."/>
            <person name="Dainat J."/>
            <person name="Nielsen K.F."/>
            <person name="Frisvad J.C."/>
            <person name="Workman M."/>
            <person name="Nielsen J."/>
        </authorList>
    </citation>
    <scope>NUCLEOTIDE SEQUENCE [LARGE SCALE GENOMIC DNA]</scope>
    <source>
        <strain evidence="16">IBT 11843</strain>
    </source>
</reference>
<comment type="subunit">
    <text evidence="10">Component of the exocyst complex.</text>
</comment>
<dbReference type="Pfam" id="PF08700">
    <property type="entry name" value="VPS51_Exo84_N"/>
    <property type="match status" value="1"/>
</dbReference>
<dbReference type="Pfam" id="PF25345">
    <property type="entry name" value="PH_EXO84"/>
    <property type="match status" value="1"/>
</dbReference>
<evidence type="ECO:0000256" key="7">
    <source>
        <dbReference type="ARBA" id="ARBA00023054"/>
    </source>
</evidence>
<dbReference type="FunFam" id="2.30.29.30:FF:000264">
    <property type="entry name" value="Potential exocyst complex component Exo84"/>
    <property type="match status" value="1"/>
</dbReference>
<dbReference type="PANTHER" id="PTHR21426">
    <property type="entry name" value="EXOCYST COMPLEX COMPONENT 8"/>
    <property type="match status" value="1"/>
</dbReference>
<evidence type="ECO:0000256" key="13">
    <source>
        <dbReference type="SAM" id="MobiDB-lite"/>
    </source>
</evidence>
<feature type="coiled-coil region" evidence="12">
    <location>
        <begin position="138"/>
        <end position="201"/>
    </location>
</feature>
<keyword evidence="7 12" id="KW-0175">Coiled coil</keyword>
<evidence type="ECO:0000256" key="1">
    <source>
        <dbReference type="ARBA" id="ARBA00004398"/>
    </source>
</evidence>
<evidence type="ECO:0000256" key="11">
    <source>
        <dbReference type="ARBA" id="ARBA00071741"/>
    </source>
</evidence>
<keyword evidence="16" id="KW-1185">Reference proteome</keyword>
<keyword evidence="5" id="KW-0268">Exocytosis</keyword>
<gene>
    <name evidence="15" type="ORF">PENDEC_c004G00742</name>
</gene>
<evidence type="ECO:0000256" key="3">
    <source>
        <dbReference type="ARBA" id="ARBA00021269"/>
    </source>
</evidence>
<evidence type="ECO:0000256" key="8">
    <source>
        <dbReference type="ARBA" id="ARBA00023329"/>
    </source>
</evidence>
<dbReference type="InterPro" id="IPR042561">
    <property type="entry name" value="Exo84_C_1"/>
</dbReference>
<keyword evidence="6" id="KW-0653">Protein transport</keyword>
<evidence type="ECO:0000256" key="2">
    <source>
        <dbReference type="ARBA" id="ARBA00007210"/>
    </source>
</evidence>
<dbReference type="SUPFAM" id="SSF74788">
    <property type="entry name" value="Cullin repeat-like"/>
    <property type="match status" value="1"/>
</dbReference>
<sequence length="687" mass="76166">MEGRGLTLRSKSRRQRPQISAPKPISGPLPANTRSPDAGQAAIAASRDRAPQSGATSDLVKRRYSTRYNAVPDFDANAPPVPALPTAAQGGYGGLGAPVMASKQLSPVEGATPAPVVDLNALRDPSLPVERYVANLLANASEEEIQNYQDKLRKVKNRTSTDLQQNVYQNRTQFIKISREAEKLKDEMRTLRTLMSELTNALGQTSVGNTPNPMSPTDDHFPKRNANRSSVANLESMWSVQLQTLWKTVEGSQKFLPAVPGRHIVLETGNWAELDSATWKPRRPVHIVLLNDHLLVAAKKRKRVDQNNPNHRGPVPTKLVAEECWPLQDIDMIDLAANLGTGAAREEALDRGIGNAISIRVGTKPFTYRQDKRDTSTKNELLATFRKTVEDLRRTLRTETEAASKPLETYGYLVGRHMSQSLKSEPFDLSEGPRDKSELRIDVDGKQQNLRWVEGQVDELDIDIALQSFEAAVSSIERLRKLAKGLKGNPVAQEIINAKVDGRATRLAGILSRALVDTHSFPVATKTNVTWLSRLGFEDQARETYLKARSDVIATRIRACVFEGDLPLYIFQISYVYFSLIKNTISIYQQCFPAVLTSSCIRWAKHHLDGFNALLSRQLSSVQRGTSVWQKCLDIVHEHADLLTEVGVDFTDMVARGLEEHDELAPVSRTVQPDKMVATSAPSTPAL</sequence>
<evidence type="ECO:0000256" key="10">
    <source>
        <dbReference type="ARBA" id="ARBA00065378"/>
    </source>
</evidence>
<dbReference type="OrthoDB" id="642193at2759"/>
<evidence type="ECO:0000256" key="12">
    <source>
        <dbReference type="SAM" id="Coils"/>
    </source>
</evidence>
<feature type="region of interest" description="Disordered" evidence="13">
    <location>
        <begin position="1"/>
        <end position="60"/>
    </location>
</feature>
<dbReference type="Pfam" id="PF16528">
    <property type="entry name" value="Exo84_C"/>
    <property type="match status" value="1"/>
</dbReference>
<evidence type="ECO:0000256" key="6">
    <source>
        <dbReference type="ARBA" id="ARBA00022927"/>
    </source>
</evidence>
<feature type="compositionally biased region" description="Polar residues" evidence="13">
    <location>
        <begin position="203"/>
        <end position="212"/>
    </location>
</feature>
<dbReference type="GO" id="GO:0015031">
    <property type="term" value="P:protein transport"/>
    <property type="evidence" value="ECO:0007669"/>
    <property type="project" value="UniProtKB-KW"/>
</dbReference>
<evidence type="ECO:0000313" key="15">
    <source>
        <dbReference type="EMBL" id="OQD76590.1"/>
    </source>
</evidence>
<dbReference type="Proteomes" id="UP000191522">
    <property type="component" value="Unassembled WGS sequence"/>
</dbReference>
<comment type="caution">
    <text evidence="15">The sequence shown here is derived from an EMBL/GenBank/DDBJ whole genome shotgun (WGS) entry which is preliminary data.</text>
</comment>
<dbReference type="EMBL" id="MDYL01000004">
    <property type="protein sequence ID" value="OQD76590.1"/>
    <property type="molecule type" value="Genomic_DNA"/>
</dbReference>
<evidence type="ECO:0000256" key="9">
    <source>
        <dbReference type="ARBA" id="ARBA00057052"/>
    </source>
</evidence>
<dbReference type="GO" id="GO:0030133">
    <property type="term" value="C:transport vesicle"/>
    <property type="evidence" value="ECO:0007669"/>
    <property type="project" value="UniProtKB-SubCell"/>
</dbReference>
<proteinExistence type="inferred from homology"/>
<dbReference type="InterPro" id="IPR042560">
    <property type="entry name" value="Exo84_C_2"/>
</dbReference>
<dbReference type="Gene3D" id="1.20.58.1210">
    <property type="entry name" value="Exo84p, N-terminal helical domain"/>
    <property type="match status" value="1"/>
</dbReference>
<dbReference type="GO" id="GO:0006893">
    <property type="term" value="P:Golgi to plasma membrane transport"/>
    <property type="evidence" value="ECO:0007669"/>
    <property type="project" value="TreeGrafter"/>
</dbReference>
<comment type="similarity">
    <text evidence="2">Belongs to the EXO84 family.</text>
</comment>
<dbReference type="Gene3D" id="1.20.58.1220">
    <property type="entry name" value="Exo84p, C-terminal helical domain"/>
    <property type="match status" value="1"/>
</dbReference>
<dbReference type="InterPro" id="IPR016159">
    <property type="entry name" value="Cullin_repeat-like_dom_sf"/>
</dbReference>
<keyword evidence="4" id="KW-0813">Transport</keyword>
<feature type="region of interest" description="Disordered" evidence="13">
    <location>
        <begin position="203"/>
        <end position="222"/>
    </location>
</feature>
<accession>A0A1V6PHQ3</accession>
<dbReference type="STRING" id="69771.A0A1V6PHQ3"/>
<feature type="domain" description="Exocyst component Exo84 C-terminal" evidence="14">
    <location>
        <begin position="451"/>
        <end position="651"/>
    </location>
</feature>
<evidence type="ECO:0000256" key="4">
    <source>
        <dbReference type="ARBA" id="ARBA00022448"/>
    </source>
</evidence>
<evidence type="ECO:0000259" key="14">
    <source>
        <dbReference type="Pfam" id="PF16528"/>
    </source>
</evidence>
<comment type="subcellular location">
    <subcellularLocation>
        <location evidence="1">Cytoplasmic vesicle</location>
        <location evidence="1">Secretory vesicle</location>
    </subcellularLocation>
</comment>
<dbReference type="GO" id="GO:0006887">
    <property type="term" value="P:exocytosis"/>
    <property type="evidence" value="ECO:0007669"/>
    <property type="project" value="UniProtKB-KW"/>
</dbReference>
<dbReference type="InterPro" id="IPR011993">
    <property type="entry name" value="PH-like_dom_sf"/>
</dbReference>